<dbReference type="EMBL" id="JACOPN010000004">
    <property type="protein sequence ID" value="MBC5717133.1"/>
    <property type="molecule type" value="Genomic_DNA"/>
</dbReference>
<evidence type="ECO:0000313" key="3">
    <source>
        <dbReference type="EMBL" id="MBC5717133.1"/>
    </source>
</evidence>
<protein>
    <submittedName>
        <fullName evidence="3">Ig-like domain-containing protein</fullName>
    </submittedName>
</protein>
<evidence type="ECO:0000256" key="1">
    <source>
        <dbReference type="ARBA" id="ARBA00022737"/>
    </source>
</evidence>
<keyword evidence="1" id="KW-0677">Repeat</keyword>
<gene>
    <name evidence="3" type="ORF">H8S55_07350</name>
</gene>
<evidence type="ECO:0000313" key="4">
    <source>
        <dbReference type="Proteomes" id="UP000602260"/>
    </source>
</evidence>
<organism evidence="3 4">
    <name type="scientific">Flintibacter faecis</name>
    <dbReference type="NCBI Taxonomy" id="2763047"/>
    <lineage>
        <taxon>Bacteria</taxon>
        <taxon>Bacillati</taxon>
        <taxon>Bacillota</taxon>
        <taxon>Clostridia</taxon>
        <taxon>Eubacteriales</taxon>
        <taxon>Flintibacter</taxon>
    </lineage>
</organism>
<feature type="domain" description="SLH" evidence="2">
    <location>
        <begin position="315"/>
        <end position="382"/>
    </location>
</feature>
<name>A0A8J6IZB0_9FIRM</name>
<dbReference type="InterPro" id="IPR001119">
    <property type="entry name" value="SLH_dom"/>
</dbReference>
<evidence type="ECO:0000259" key="2">
    <source>
        <dbReference type="PROSITE" id="PS51272"/>
    </source>
</evidence>
<proteinExistence type="predicted"/>
<accession>A0A8J6IZB0</accession>
<dbReference type="Proteomes" id="UP000602260">
    <property type="component" value="Unassembled WGS sequence"/>
</dbReference>
<feature type="domain" description="SLH" evidence="2">
    <location>
        <begin position="249"/>
        <end position="314"/>
    </location>
</feature>
<reference evidence="3" key="1">
    <citation type="submission" date="2020-08" db="EMBL/GenBank/DDBJ databases">
        <title>Genome public.</title>
        <authorList>
            <person name="Liu C."/>
            <person name="Sun Q."/>
        </authorList>
    </citation>
    <scope>NUCLEOTIDE SEQUENCE</scope>
    <source>
        <strain evidence="3">BX5</strain>
    </source>
</reference>
<dbReference type="Pfam" id="PF17963">
    <property type="entry name" value="Big_9"/>
    <property type="match status" value="1"/>
</dbReference>
<sequence>MKRPLFPGFFSGRALALLLVLALLWPLSVPVSGFFWNKKSDGPKLKDFSKNGLIGSVIVFEPEDFVVQSGSQAVLDSITILSLPDPGSGVLTMGGQPLEEGATVERSALGGLRFQSAQAPTETTVSFTFSPIFSGSGSAGQDPVTVTLYLLTQANRAPEARNMDLSTYKNVAITGYFDAADPEGDPLTFQISDSPARGGVTLAEDGSGRFVYTPYENKTGRDSFTYVALDQAGNASAPATVTLRIEKAGTKVRYADMDGDPAHKAALRLAETGVYVGQQVDSRYFFQPDATVSRAQFLTMAMAAVGMEPLDQVSLTGFADDQAIPTWAKGSVSAALKAGAIQGERDASGAPVFQAGAAVTMAEATVILDRLLDVADAPVETFSTDAPEHWAAQSAANLAACGVIPSVDTDPQALSAPLTRGEAAELLDGTLDVLAEQDSGSWLPW</sequence>
<dbReference type="RefSeq" id="WP_186878432.1">
    <property type="nucleotide sequence ID" value="NZ_JACOPN010000004.1"/>
</dbReference>
<comment type="caution">
    <text evidence="3">The sequence shown here is derived from an EMBL/GenBank/DDBJ whole genome shotgun (WGS) entry which is preliminary data.</text>
</comment>
<dbReference type="PROSITE" id="PS51272">
    <property type="entry name" value="SLH"/>
    <property type="match status" value="2"/>
</dbReference>
<dbReference type="Gene3D" id="2.60.40.2810">
    <property type="match status" value="1"/>
</dbReference>
<dbReference type="AlphaFoldDB" id="A0A8J6IZB0"/>
<keyword evidence="4" id="KW-1185">Reference proteome</keyword>